<dbReference type="PANTHER" id="PTHR11739:SF4">
    <property type="entry name" value="CITRATE SYNTHASE, PEROXISOMAL"/>
    <property type="match status" value="1"/>
</dbReference>
<dbReference type="Gene3D" id="1.10.580.10">
    <property type="entry name" value="Citrate Synthase, domain 1"/>
    <property type="match status" value="1"/>
</dbReference>
<dbReference type="PANTHER" id="PTHR11739">
    <property type="entry name" value="CITRATE SYNTHASE"/>
    <property type="match status" value="1"/>
</dbReference>
<accession>A0A5N5JMJ9</accession>
<dbReference type="GO" id="GO:0005759">
    <property type="term" value="C:mitochondrial matrix"/>
    <property type="evidence" value="ECO:0007669"/>
    <property type="project" value="TreeGrafter"/>
</dbReference>
<dbReference type="GO" id="GO:0006099">
    <property type="term" value="P:tricarboxylic acid cycle"/>
    <property type="evidence" value="ECO:0007669"/>
    <property type="project" value="TreeGrafter"/>
</dbReference>
<proteinExistence type="inferred from homology"/>
<evidence type="ECO:0008006" key="5">
    <source>
        <dbReference type="Google" id="ProtNLM"/>
    </source>
</evidence>
<reference evidence="4" key="1">
    <citation type="journal article" date="2019" name="Gigascience">
        <title>De novo genome assembly of the endangered Acer yangbiense, a plant species with extremely small populations endemic to Yunnan Province, China.</title>
        <authorList>
            <person name="Yang J."/>
            <person name="Wariss H.M."/>
            <person name="Tao L."/>
            <person name="Zhang R."/>
            <person name="Yun Q."/>
            <person name="Hollingsworth P."/>
            <person name="Dao Z."/>
            <person name="Luo G."/>
            <person name="Guo H."/>
            <person name="Ma Y."/>
            <person name="Sun W."/>
        </authorList>
    </citation>
    <scope>NUCLEOTIDE SEQUENCE [LARGE SCALE GENOMIC DNA]</scope>
    <source>
        <strain evidence="4">cv. br00</strain>
    </source>
</reference>
<name>A0A5N5JMJ9_9ROSI</name>
<dbReference type="GO" id="GO:0046912">
    <property type="term" value="F:acyltransferase activity, acyl groups converted into alkyl on transfer"/>
    <property type="evidence" value="ECO:0007669"/>
    <property type="project" value="InterPro"/>
</dbReference>
<organism evidence="3 4">
    <name type="scientific">Salix brachista</name>
    <dbReference type="NCBI Taxonomy" id="2182728"/>
    <lineage>
        <taxon>Eukaryota</taxon>
        <taxon>Viridiplantae</taxon>
        <taxon>Streptophyta</taxon>
        <taxon>Embryophyta</taxon>
        <taxon>Tracheophyta</taxon>
        <taxon>Spermatophyta</taxon>
        <taxon>Magnoliopsida</taxon>
        <taxon>eudicotyledons</taxon>
        <taxon>Gunneridae</taxon>
        <taxon>Pentapetalae</taxon>
        <taxon>rosids</taxon>
        <taxon>fabids</taxon>
        <taxon>Malpighiales</taxon>
        <taxon>Salicaceae</taxon>
        <taxon>Saliceae</taxon>
        <taxon>Salix</taxon>
    </lineage>
</organism>
<evidence type="ECO:0000313" key="3">
    <source>
        <dbReference type="EMBL" id="KAB5519846.1"/>
    </source>
</evidence>
<dbReference type="SUPFAM" id="SSF48256">
    <property type="entry name" value="Citrate synthase"/>
    <property type="match status" value="1"/>
</dbReference>
<protein>
    <recommendedName>
        <fullName evidence="5">Citrate synthase</fullName>
    </recommendedName>
</protein>
<keyword evidence="2" id="KW-0808">Transferase</keyword>
<dbReference type="AlphaFoldDB" id="A0A5N5JMJ9"/>
<dbReference type="GO" id="GO:0005975">
    <property type="term" value="P:carbohydrate metabolic process"/>
    <property type="evidence" value="ECO:0007669"/>
    <property type="project" value="TreeGrafter"/>
</dbReference>
<evidence type="ECO:0000256" key="1">
    <source>
        <dbReference type="ARBA" id="ARBA00010566"/>
    </source>
</evidence>
<dbReference type="Pfam" id="PF00285">
    <property type="entry name" value="Citrate_synt"/>
    <property type="match status" value="1"/>
</dbReference>
<evidence type="ECO:0000256" key="2">
    <source>
        <dbReference type="ARBA" id="ARBA00022679"/>
    </source>
</evidence>
<evidence type="ECO:0000313" key="4">
    <source>
        <dbReference type="Proteomes" id="UP000326939"/>
    </source>
</evidence>
<comment type="similarity">
    <text evidence="1">Belongs to the citrate synthase family.</text>
</comment>
<sequence length="343" mass="37775">MAESSIIARGRLAVLTAHLLGAPLESSEDSDFQRWCVSAQVPPPGDLKGVLTVIDERTGKKYQIQVSQDGTVKASDFKKISTGKIDKGLKLYDPGYLNTAPVVSKISYIDGDEGVLRYRGYPIEELAESSTFLEAAYLILYGNLPSQSQLADWEFAISQHSAVPQGVLVRLSLSPPIPVFSSLSNCDNIDFGSPYDIIQAMPHDAHPMGVLVSAMSSLSIFHPDANPALRGQDLYNSKQVRDKQIARILGKLRSSIQVSCNVYHVSSVQAVKVGVVTYEPAPLGERFTAWTLDTWYTLQDTCIEDRNYAGMIMRAFSQRLQFNCDIRDFGILDEPDMSVEDGT</sequence>
<dbReference type="InterPro" id="IPR036969">
    <property type="entry name" value="Citrate_synthase_sf"/>
</dbReference>
<comment type="caution">
    <text evidence="3">The sequence shown here is derived from an EMBL/GenBank/DDBJ whole genome shotgun (WGS) entry which is preliminary data.</text>
</comment>
<dbReference type="EMBL" id="VDCV01000016">
    <property type="protein sequence ID" value="KAB5519846.1"/>
    <property type="molecule type" value="Genomic_DNA"/>
</dbReference>
<keyword evidence="4" id="KW-1185">Reference proteome</keyword>
<dbReference type="InterPro" id="IPR002020">
    <property type="entry name" value="Citrate_synthase"/>
</dbReference>
<gene>
    <name evidence="3" type="ORF">DKX38_024165</name>
</gene>
<dbReference type="Proteomes" id="UP000326939">
    <property type="component" value="Chromosome 16"/>
</dbReference>
<dbReference type="InterPro" id="IPR016142">
    <property type="entry name" value="Citrate_synth-like_lrg_a-sub"/>
</dbReference>